<feature type="binding site" evidence="4">
    <location>
        <position position="244"/>
    </location>
    <ligand>
        <name>substrate</name>
    </ligand>
</feature>
<evidence type="ECO:0000256" key="3">
    <source>
        <dbReference type="PIRSR" id="PIRSR610905-1"/>
    </source>
</evidence>
<dbReference type="Gene3D" id="1.50.10.10">
    <property type="match status" value="1"/>
</dbReference>
<gene>
    <name evidence="5" type="ORF">Y036_6136</name>
</gene>
<dbReference type="SUPFAM" id="SSF48208">
    <property type="entry name" value="Six-hairpin glycosidases"/>
    <property type="match status" value="1"/>
</dbReference>
<evidence type="ECO:0000256" key="1">
    <source>
        <dbReference type="ARBA" id="ARBA00022801"/>
    </source>
</evidence>
<dbReference type="EMBL" id="JQIM01000007">
    <property type="protein sequence ID" value="KGX17245.1"/>
    <property type="molecule type" value="Genomic_DNA"/>
</dbReference>
<comment type="caution">
    <text evidence="5">The sequence shown here is derived from an EMBL/GenBank/DDBJ whole genome shotgun (WGS) entry which is preliminary data.</text>
</comment>
<feature type="binding site" evidence="4">
    <location>
        <position position="240"/>
    </location>
    <ligand>
        <name>substrate</name>
    </ligand>
</feature>
<proteinExistence type="inferred from homology"/>
<evidence type="ECO:0000313" key="5">
    <source>
        <dbReference type="EMBL" id="KGX17245.1"/>
    </source>
</evidence>
<dbReference type="InterPro" id="IPR008928">
    <property type="entry name" value="6-hairpin_glycosidase_sf"/>
</dbReference>
<feature type="active site" description="Nucleophile" evidence="3">
    <location>
        <position position="107"/>
    </location>
</feature>
<dbReference type="Proteomes" id="UP000030475">
    <property type="component" value="Unassembled WGS sequence"/>
</dbReference>
<dbReference type="PANTHER" id="PTHR36845">
    <property type="entry name" value="HYDROLASE, PUTATIVE (AFU_ORTHOLOGUE AFUA_7G05090)-RELATED"/>
    <property type="match status" value="1"/>
</dbReference>
<feature type="binding site" evidence="4">
    <location>
        <position position="168"/>
    </location>
    <ligand>
        <name>substrate</name>
    </ligand>
</feature>
<feature type="active site" description="Proton donor" evidence="3">
    <location>
        <position position="168"/>
    </location>
</feature>
<reference evidence="5 6" key="1">
    <citation type="submission" date="2014-08" db="EMBL/GenBank/DDBJ databases">
        <authorList>
            <person name="Bunnell A."/>
            <person name="Chain P.S."/>
            <person name="Chertkov O."/>
            <person name="Currie B.J."/>
            <person name="Daligault H.E."/>
            <person name="Davenport K.W."/>
            <person name="Davis C."/>
            <person name="Gleasner C.D."/>
            <person name="Johnson S.L."/>
            <person name="Kaestli M."/>
            <person name="Koren S."/>
            <person name="Kunde Y.A."/>
            <person name="Mayo M."/>
            <person name="McMurry K.K."/>
            <person name="Price E.P."/>
            <person name="Reitenga K.G."/>
            <person name="Robison R."/>
            <person name="Rosovitz M.J."/>
            <person name="Sarovich D.S."/>
            <person name="Teshima H."/>
        </authorList>
    </citation>
    <scope>NUCLEOTIDE SEQUENCE [LARGE SCALE GENOMIC DNA]</scope>
    <source>
        <strain evidence="5 6">MSHR44</strain>
    </source>
</reference>
<feature type="binding site" evidence="4">
    <location>
        <position position="226"/>
    </location>
    <ligand>
        <name>substrate</name>
    </ligand>
</feature>
<dbReference type="InterPro" id="IPR010905">
    <property type="entry name" value="Glyco_hydro_88"/>
</dbReference>
<evidence type="ECO:0000256" key="4">
    <source>
        <dbReference type="PIRSR" id="PIRSR610905-2"/>
    </source>
</evidence>
<keyword evidence="1 5" id="KW-0378">Hydrolase</keyword>
<accession>A0AA40JI80</accession>
<feature type="binding site" evidence="4">
    <location>
        <position position="228"/>
    </location>
    <ligand>
        <name>substrate</name>
    </ligand>
</feature>
<feature type="binding site" evidence="4">
    <location>
        <position position="356"/>
    </location>
    <ligand>
        <name>substrate</name>
    </ligand>
</feature>
<dbReference type="GO" id="GO:0052757">
    <property type="term" value="F:chondroitin hydrolase activity"/>
    <property type="evidence" value="ECO:0007669"/>
    <property type="project" value="TreeGrafter"/>
</dbReference>
<dbReference type="Pfam" id="PF07470">
    <property type="entry name" value="Glyco_hydro_88"/>
    <property type="match status" value="1"/>
</dbReference>
<dbReference type="RefSeq" id="WP_052139766.1">
    <property type="nucleotide sequence ID" value="NZ_KN323090.1"/>
</dbReference>
<dbReference type="InterPro" id="IPR052369">
    <property type="entry name" value="UG_Glycosaminoglycan_Hydrolase"/>
</dbReference>
<dbReference type="InterPro" id="IPR012341">
    <property type="entry name" value="6hp_glycosidase-like_sf"/>
</dbReference>
<protein>
    <submittedName>
        <fullName evidence="5">Glycosyl Hydrolase Family 88 family protein</fullName>
    </submittedName>
</protein>
<comment type="similarity">
    <text evidence="2">Belongs to the glycosyl hydrolase 88 family.</text>
</comment>
<name>A0AA40JI80_BURPE</name>
<dbReference type="GO" id="GO:0000272">
    <property type="term" value="P:polysaccharide catabolic process"/>
    <property type="evidence" value="ECO:0007669"/>
    <property type="project" value="TreeGrafter"/>
</dbReference>
<dbReference type="AlphaFoldDB" id="A0AA40JI80"/>
<evidence type="ECO:0000256" key="2">
    <source>
        <dbReference type="ARBA" id="ARBA00038358"/>
    </source>
</evidence>
<dbReference type="PANTHER" id="PTHR36845:SF1">
    <property type="entry name" value="HYDROLASE, PUTATIVE (AFU_ORTHOLOGUE AFUA_7G05090)-RELATED"/>
    <property type="match status" value="1"/>
</dbReference>
<feature type="binding site" evidence="4">
    <location>
        <position position="107"/>
    </location>
    <ligand>
        <name>substrate</name>
    </ligand>
</feature>
<sequence>MSTLQVDRLHDLCEVALADAIDRTALNVLEFGNLFPEKTTVDNRYHLRRWEGYPDGCNVGWTNAFWTGMLWLAYEASGEKTFRQTAEAHIAGYKRRLVERIYIDHHDMGFLYTPSCVTAWRLTGNAEAREVAIQAANWLMTRYLPAARIVQSWGDLNDPAQRGRVIVDSLLNLPLLHWATIETGNPNYAAAALEHACRARDHLIRPDGSTYHTFHFDVATGAPLHGSTAQGWKDDSCWARGQAWAIYGFALNHRYHGTEGLLDAAMTTADYFLRHLPNDRVAYWDLSFSDGSDEPRDSSASAIAVCGLLEIADQLPQSERRQHYLDAAHRMLESLINNYMPKDESSNALLLHGVYSKPHGQGIDEASLWGDYYLFEALMRLTRIPRVYW</sequence>
<organism evidence="5 6">
    <name type="scientific">Burkholderia pseudomallei</name>
    <name type="common">Pseudomonas pseudomallei</name>
    <dbReference type="NCBI Taxonomy" id="28450"/>
    <lineage>
        <taxon>Bacteria</taxon>
        <taxon>Pseudomonadati</taxon>
        <taxon>Pseudomonadota</taxon>
        <taxon>Betaproteobacteria</taxon>
        <taxon>Burkholderiales</taxon>
        <taxon>Burkholderiaceae</taxon>
        <taxon>Burkholderia</taxon>
        <taxon>pseudomallei group</taxon>
    </lineage>
</organism>
<evidence type="ECO:0000313" key="6">
    <source>
        <dbReference type="Proteomes" id="UP000030475"/>
    </source>
</evidence>